<reference evidence="10 11" key="1">
    <citation type="submission" date="2023-06" db="EMBL/GenBank/DDBJ databases">
        <title>Azospirillum isscasensis sp.nov, a bacterium isolated from rhizosphere soil of rice.</title>
        <authorList>
            <person name="Wang H."/>
        </authorList>
    </citation>
    <scope>NUCLEOTIDE SEQUENCE [LARGE SCALE GENOMIC DNA]</scope>
    <source>
        <strain evidence="10 11">C340-1</strain>
    </source>
</reference>
<dbReference type="CDD" id="cd00082">
    <property type="entry name" value="HisKA"/>
    <property type="match status" value="1"/>
</dbReference>
<dbReference type="InterPro" id="IPR004358">
    <property type="entry name" value="Sig_transdc_His_kin-like_C"/>
</dbReference>
<dbReference type="InterPro" id="IPR003594">
    <property type="entry name" value="HATPase_dom"/>
</dbReference>
<dbReference type="EMBL" id="JAUJFI010000079">
    <property type="protein sequence ID" value="MDQ2104263.1"/>
    <property type="molecule type" value="Genomic_DNA"/>
</dbReference>
<evidence type="ECO:0000256" key="7">
    <source>
        <dbReference type="SAM" id="MobiDB-lite"/>
    </source>
</evidence>
<dbReference type="Gene3D" id="3.30.565.10">
    <property type="entry name" value="Histidine kinase-like ATPase, C-terminal domain"/>
    <property type="match status" value="1"/>
</dbReference>
<sequence length="500" mass="54099">MPKHADSEKSDNGGQTAGKALRESLGALNRSLAEGIQTADRLQRDASRLVEESARLAAELVEQRREMGRLRDRLHRAEGRRAAREEELRRAHETAEHANRAKTRFLTSASHDLRQPIQAAALYAHILRGAVGSNPAAREAMDLLQASIDSLSGMLSGMLDLARLEAGAVDVSVSEFRPDALMRRLAQEFRDTARAEGASLHVHPSGVPVRTDARLLERILAHLLSNAIRHGGGGRQGTKGGGRVLLGCRRRPGSLEFQVWDDGRGIPPGARAAIFEEFHQLDNPERSAAKGFGLGLPLVARMARLLGLTLDLRSEVGRGTVFTVTVPRAAPVLQPVLAPVLAPGPDPDRRLTAAARAMAAAATSAAATAASAASPADRMRGRRVLLVEDDERVRHAMTMLLKRWGVQVTAVGSVEELAARLPRLRSRPHVVLADHRLPGGQTGRKVAEMVRHHWDVPIVIITGDTAPERLREARSIGCRLLHKPVEPADLAATLGDVMEQ</sequence>
<dbReference type="PROSITE" id="PS50109">
    <property type="entry name" value="HIS_KIN"/>
    <property type="match status" value="1"/>
</dbReference>
<dbReference type="InterPro" id="IPR001789">
    <property type="entry name" value="Sig_transdc_resp-reg_receiver"/>
</dbReference>
<dbReference type="InterPro" id="IPR003661">
    <property type="entry name" value="HisK_dim/P_dom"/>
</dbReference>
<dbReference type="CDD" id="cd00075">
    <property type="entry name" value="HATPase"/>
    <property type="match status" value="1"/>
</dbReference>
<organism evidence="10 11">
    <name type="scientific">Azospirillum isscasi</name>
    <dbReference type="NCBI Taxonomy" id="3053926"/>
    <lineage>
        <taxon>Bacteria</taxon>
        <taxon>Pseudomonadati</taxon>
        <taxon>Pseudomonadota</taxon>
        <taxon>Alphaproteobacteria</taxon>
        <taxon>Rhodospirillales</taxon>
        <taxon>Azospirillaceae</taxon>
        <taxon>Azospirillum</taxon>
    </lineage>
</organism>
<feature type="compositionally biased region" description="Basic and acidic residues" evidence="7">
    <location>
        <begin position="80"/>
        <end position="99"/>
    </location>
</feature>
<feature type="domain" description="Histidine kinase" evidence="8">
    <location>
        <begin position="108"/>
        <end position="330"/>
    </location>
</feature>
<dbReference type="SUPFAM" id="SSF47384">
    <property type="entry name" value="Homodimeric domain of signal transducing histidine kinase"/>
    <property type="match status" value="1"/>
</dbReference>
<dbReference type="SMART" id="SM00388">
    <property type="entry name" value="HisKA"/>
    <property type="match status" value="1"/>
</dbReference>
<feature type="region of interest" description="Disordered" evidence="7">
    <location>
        <begin position="80"/>
        <end position="100"/>
    </location>
</feature>
<proteinExistence type="predicted"/>
<dbReference type="PANTHER" id="PTHR43047">
    <property type="entry name" value="TWO-COMPONENT HISTIDINE PROTEIN KINASE"/>
    <property type="match status" value="1"/>
</dbReference>
<evidence type="ECO:0000259" key="8">
    <source>
        <dbReference type="PROSITE" id="PS50109"/>
    </source>
</evidence>
<dbReference type="RefSeq" id="WP_306707893.1">
    <property type="nucleotide sequence ID" value="NZ_JAUJFI010000079.1"/>
</dbReference>
<dbReference type="CDD" id="cd00156">
    <property type="entry name" value="REC"/>
    <property type="match status" value="1"/>
</dbReference>
<evidence type="ECO:0000256" key="2">
    <source>
        <dbReference type="ARBA" id="ARBA00012438"/>
    </source>
</evidence>
<dbReference type="Gene3D" id="1.10.287.130">
    <property type="match status" value="1"/>
</dbReference>
<dbReference type="Pfam" id="PF00072">
    <property type="entry name" value="Response_reg"/>
    <property type="match status" value="1"/>
</dbReference>
<evidence type="ECO:0000313" key="10">
    <source>
        <dbReference type="EMBL" id="MDQ2104263.1"/>
    </source>
</evidence>
<keyword evidence="11" id="KW-1185">Reference proteome</keyword>
<dbReference type="Pfam" id="PF00512">
    <property type="entry name" value="HisKA"/>
    <property type="match status" value="1"/>
</dbReference>
<evidence type="ECO:0000313" key="11">
    <source>
        <dbReference type="Proteomes" id="UP001227317"/>
    </source>
</evidence>
<comment type="caution">
    <text evidence="10">The sequence shown here is derived from an EMBL/GenBank/DDBJ whole genome shotgun (WGS) entry which is preliminary data.</text>
</comment>
<dbReference type="Gene3D" id="3.40.50.2300">
    <property type="match status" value="1"/>
</dbReference>
<evidence type="ECO:0000256" key="1">
    <source>
        <dbReference type="ARBA" id="ARBA00000085"/>
    </source>
</evidence>
<keyword evidence="5 10" id="KW-0418">Kinase</keyword>
<dbReference type="EC" id="2.7.13.3" evidence="2"/>
<dbReference type="SMART" id="SM00387">
    <property type="entry name" value="HATPase_c"/>
    <property type="match status" value="1"/>
</dbReference>
<keyword evidence="4 10" id="KW-0808">Transferase</keyword>
<dbReference type="SMART" id="SM00448">
    <property type="entry name" value="REC"/>
    <property type="match status" value="1"/>
</dbReference>
<dbReference type="PROSITE" id="PS50110">
    <property type="entry name" value="RESPONSE_REGULATORY"/>
    <property type="match status" value="1"/>
</dbReference>
<protein>
    <recommendedName>
        <fullName evidence="2">histidine kinase</fullName>
        <ecNumber evidence="2">2.7.13.3</ecNumber>
    </recommendedName>
</protein>
<dbReference type="InterPro" id="IPR005467">
    <property type="entry name" value="His_kinase_dom"/>
</dbReference>
<feature type="modified residue" description="4-aspartylphosphate" evidence="6">
    <location>
        <position position="434"/>
    </location>
</feature>
<evidence type="ECO:0000256" key="3">
    <source>
        <dbReference type="ARBA" id="ARBA00022553"/>
    </source>
</evidence>
<dbReference type="Proteomes" id="UP001227317">
    <property type="component" value="Unassembled WGS sequence"/>
</dbReference>
<dbReference type="PANTHER" id="PTHR43047:SF9">
    <property type="entry name" value="HISTIDINE KINASE"/>
    <property type="match status" value="1"/>
</dbReference>
<dbReference type="InterPro" id="IPR036097">
    <property type="entry name" value="HisK_dim/P_sf"/>
</dbReference>
<feature type="domain" description="Response regulatory" evidence="9">
    <location>
        <begin position="383"/>
        <end position="498"/>
    </location>
</feature>
<name>A0ABU0WJ73_9PROT</name>
<gene>
    <name evidence="10" type="ORF">QSG27_16295</name>
</gene>
<dbReference type="PRINTS" id="PR00344">
    <property type="entry name" value="BCTRLSENSOR"/>
</dbReference>
<dbReference type="Pfam" id="PF02518">
    <property type="entry name" value="HATPase_c"/>
    <property type="match status" value="1"/>
</dbReference>
<dbReference type="InterPro" id="IPR036890">
    <property type="entry name" value="HATPase_C_sf"/>
</dbReference>
<dbReference type="InterPro" id="IPR011006">
    <property type="entry name" value="CheY-like_superfamily"/>
</dbReference>
<evidence type="ECO:0000259" key="9">
    <source>
        <dbReference type="PROSITE" id="PS50110"/>
    </source>
</evidence>
<keyword evidence="3 6" id="KW-0597">Phosphoprotein</keyword>
<dbReference type="SUPFAM" id="SSF52172">
    <property type="entry name" value="CheY-like"/>
    <property type="match status" value="1"/>
</dbReference>
<dbReference type="GO" id="GO:0004673">
    <property type="term" value="F:protein histidine kinase activity"/>
    <property type="evidence" value="ECO:0007669"/>
    <property type="project" value="UniProtKB-EC"/>
</dbReference>
<comment type="catalytic activity">
    <reaction evidence="1">
        <text>ATP + protein L-histidine = ADP + protein N-phospho-L-histidine.</text>
        <dbReference type="EC" id="2.7.13.3"/>
    </reaction>
</comment>
<evidence type="ECO:0000256" key="6">
    <source>
        <dbReference type="PROSITE-ProRule" id="PRU00169"/>
    </source>
</evidence>
<dbReference type="SUPFAM" id="SSF55874">
    <property type="entry name" value="ATPase domain of HSP90 chaperone/DNA topoisomerase II/histidine kinase"/>
    <property type="match status" value="1"/>
</dbReference>
<evidence type="ECO:0000256" key="4">
    <source>
        <dbReference type="ARBA" id="ARBA00022679"/>
    </source>
</evidence>
<evidence type="ECO:0000256" key="5">
    <source>
        <dbReference type="ARBA" id="ARBA00022777"/>
    </source>
</evidence>
<accession>A0ABU0WJ73</accession>